<dbReference type="InterPro" id="IPR010839">
    <property type="entry name" value="AtuA_N"/>
</dbReference>
<evidence type="ECO:0000313" key="4">
    <source>
        <dbReference type="Proteomes" id="UP000242180"/>
    </source>
</evidence>
<gene>
    <name evidence="3" type="ORF">BCR43DRAFT_564837</name>
</gene>
<feature type="domain" description="Acyclic terpene utilisation N-terminal" evidence="1">
    <location>
        <begin position="21"/>
        <end position="490"/>
    </location>
</feature>
<dbReference type="PANTHER" id="PTHR47708:SF2">
    <property type="entry name" value="SI:CH73-132F6.5"/>
    <property type="match status" value="1"/>
</dbReference>
<dbReference type="Pfam" id="PF23544">
    <property type="entry name" value="AtuA_ferredoxin"/>
    <property type="match status" value="1"/>
</dbReference>
<comment type="caution">
    <text evidence="3">The sequence shown here is derived from an EMBL/GenBank/DDBJ whole genome shotgun (WGS) entry which is preliminary data.</text>
</comment>
<dbReference type="InterPro" id="IPR056362">
    <property type="entry name" value="AtuA-like_ferredoxin_dom"/>
</dbReference>
<dbReference type="InParanoid" id="A0A1X2H7M3"/>
<dbReference type="OrthoDB" id="10265871at2759"/>
<protein>
    <recommendedName>
        <fullName evidence="5">DUF1446-domain-containing protein</fullName>
    </recommendedName>
</protein>
<dbReference type="PANTHER" id="PTHR47708">
    <property type="match status" value="1"/>
</dbReference>
<keyword evidence="4" id="KW-1185">Reference proteome</keyword>
<dbReference type="Proteomes" id="UP000242180">
    <property type="component" value="Unassembled WGS sequence"/>
</dbReference>
<proteinExistence type="predicted"/>
<organism evidence="3 4">
    <name type="scientific">Syncephalastrum racemosum</name>
    <name type="common">Filamentous fungus</name>
    <dbReference type="NCBI Taxonomy" id="13706"/>
    <lineage>
        <taxon>Eukaryota</taxon>
        <taxon>Fungi</taxon>
        <taxon>Fungi incertae sedis</taxon>
        <taxon>Mucoromycota</taxon>
        <taxon>Mucoromycotina</taxon>
        <taxon>Mucoromycetes</taxon>
        <taxon>Mucorales</taxon>
        <taxon>Syncephalastraceae</taxon>
        <taxon>Syncephalastrum</taxon>
    </lineage>
</organism>
<reference evidence="3 4" key="1">
    <citation type="submission" date="2016-07" db="EMBL/GenBank/DDBJ databases">
        <title>Pervasive Adenine N6-methylation of Active Genes in Fungi.</title>
        <authorList>
            <consortium name="DOE Joint Genome Institute"/>
            <person name="Mondo S.J."/>
            <person name="Dannebaum R.O."/>
            <person name="Kuo R.C."/>
            <person name="Labutti K."/>
            <person name="Haridas S."/>
            <person name="Kuo A."/>
            <person name="Salamov A."/>
            <person name="Ahrendt S.R."/>
            <person name="Lipzen A."/>
            <person name="Sullivan W."/>
            <person name="Andreopoulos W.B."/>
            <person name="Clum A."/>
            <person name="Lindquist E."/>
            <person name="Daum C."/>
            <person name="Ramamoorthy G.K."/>
            <person name="Gryganskyi A."/>
            <person name="Culley D."/>
            <person name="Magnuson J.K."/>
            <person name="James T.Y."/>
            <person name="O'Malley M.A."/>
            <person name="Stajich J.E."/>
            <person name="Spatafora J.W."/>
            <person name="Visel A."/>
            <person name="Grigoriev I.V."/>
        </authorList>
    </citation>
    <scope>NUCLEOTIDE SEQUENCE [LARGE SCALE GENOMIC DNA]</scope>
    <source>
        <strain evidence="3 4">NRRL 2496</strain>
    </source>
</reference>
<dbReference type="OMA" id="HAMSRMV"/>
<name>A0A1X2H7M3_SYNRA</name>
<evidence type="ECO:0000313" key="3">
    <source>
        <dbReference type="EMBL" id="ORY94541.1"/>
    </source>
</evidence>
<dbReference type="STRING" id="13706.A0A1X2H7M3"/>
<dbReference type="AlphaFoldDB" id="A0A1X2H7M3"/>
<evidence type="ECO:0008006" key="5">
    <source>
        <dbReference type="Google" id="ProtNLM"/>
    </source>
</evidence>
<feature type="domain" description="AtuA-like ferredoxin-fold" evidence="2">
    <location>
        <begin position="534"/>
        <end position="606"/>
    </location>
</feature>
<evidence type="ECO:0000259" key="1">
    <source>
        <dbReference type="Pfam" id="PF07287"/>
    </source>
</evidence>
<evidence type="ECO:0000259" key="2">
    <source>
        <dbReference type="Pfam" id="PF23544"/>
    </source>
</evidence>
<dbReference type="EMBL" id="MCGN01000007">
    <property type="protein sequence ID" value="ORY94541.1"/>
    <property type="molecule type" value="Genomic_DNA"/>
</dbReference>
<accession>A0A1X2H7M3</accession>
<sequence length="617" mass="67260">MTKEWSAVNISIFWGCPRRSFYGDSPDAAAQLVELEGAKLDYLVADYLAEITMGVLAMRRNARHLRGGKDILTGAEGVDYIDQFPKLILNRLLPQLVKNGTKVVTNAGALDPLGCKKAIEKLLQDKKLEGVKVAAVYGDDLMGDQAMTTFDAFEKDVVSFSPLSVTDMEKDADRMPIKGEPIVSMNGYLGAQGIAAALRDGAQIIVTGRVVDSAIVVGPLLHEFGWKATMSNYYDLLGSASLAGHIIECGCHATGGNFTDWKLAAFSEHGGYSNMGYPIVEFEANGEFIVTKPEKTGGLVSVGTVSEQILYETLDPALYIMADVIVDMRQTQLTQVGKDRVHVKGTRGYQPTPYVKCCGIFMDGWQINGELIIGGHEAKQKAIAVGNAVIERVRRLLKQRGLDDFRDWNVEPLGGESLYGPKATQHETRETVLRISAMHNDPKALKILANEIMAPVTCMAPGTGFGMPAVPLPNLVHFPCLLPKEKILTRYLVSGGQEKTVEWAPWDTAQVYTKPPPVAPIVPATVSAPLVKTKLLNLAYGRSGDKGDVSNIGIIARDPRYMPYIKRSVTEQVMQDAMKHLCHGSVKCYDLPGLNALNFVLTQSLGMLHYSQTCILG</sequence>
<dbReference type="Pfam" id="PF07287">
    <property type="entry name" value="AtuA"/>
    <property type="match status" value="1"/>
</dbReference>